<sequence length="115" mass="12513">MHFAFVCWCCGADRTVWGKPKGFWVELFEVPDEQDCWNCGATDETPDPPWTPASPRPRSHHGSGGAAVRLLVHGVLLMVAVVRQRDDVRRPPVTYAATAAGRRANVSRSAASPGS</sequence>
<proteinExistence type="predicted"/>
<name>A0ABP9ATS0_9ACTN</name>
<evidence type="ECO:0000256" key="1">
    <source>
        <dbReference type="SAM" id="MobiDB-lite"/>
    </source>
</evidence>
<evidence type="ECO:0008006" key="4">
    <source>
        <dbReference type="Google" id="ProtNLM"/>
    </source>
</evidence>
<dbReference type="Proteomes" id="UP001501147">
    <property type="component" value="Unassembled WGS sequence"/>
</dbReference>
<feature type="region of interest" description="Disordered" evidence="1">
    <location>
        <begin position="40"/>
        <end position="64"/>
    </location>
</feature>
<gene>
    <name evidence="2" type="ORF">GCM10023329_39390</name>
</gene>
<evidence type="ECO:0000313" key="2">
    <source>
        <dbReference type="EMBL" id="GAA4784981.1"/>
    </source>
</evidence>
<organism evidence="2 3">
    <name type="scientific">Streptomyces sanyensis</name>
    <dbReference type="NCBI Taxonomy" id="568869"/>
    <lineage>
        <taxon>Bacteria</taxon>
        <taxon>Bacillati</taxon>
        <taxon>Actinomycetota</taxon>
        <taxon>Actinomycetes</taxon>
        <taxon>Kitasatosporales</taxon>
        <taxon>Streptomycetaceae</taxon>
        <taxon>Streptomyces</taxon>
    </lineage>
</organism>
<dbReference type="EMBL" id="BAABJV010000010">
    <property type="protein sequence ID" value="GAA4784981.1"/>
    <property type="molecule type" value="Genomic_DNA"/>
</dbReference>
<protein>
    <recommendedName>
        <fullName evidence="4">Rubredoxin</fullName>
    </recommendedName>
</protein>
<evidence type="ECO:0000313" key="3">
    <source>
        <dbReference type="Proteomes" id="UP001501147"/>
    </source>
</evidence>
<comment type="caution">
    <text evidence="2">The sequence shown here is derived from an EMBL/GenBank/DDBJ whole genome shotgun (WGS) entry which is preliminary data.</text>
</comment>
<accession>A0ABP9ATS0</accession>
<feature type="compositionally biased region" description="Polar residues" evidence="1">
    <location>
        <begin position="106"/>
        <end position="115"/>
    </location>
</feature>
<feature type="region of interest" description="Disordered" evidence="1">
    <location>
        <begin position="95"/>
        <end position="115"/>
    </location>
</feature>
<keyword evidence="3" id="KW-1185">Reference proteome</keyword>
<reference evidence="3" key="1">
    <citation type="journal article" date="2019" name="Int. J. Syst. Evol. Microbiol.">
        <title>The Global Catalogue of Microorganisms (GCM) 10K type strain sequencing project: providing services to taxonomists for standard genome sequencing and annotation.</title>
        <authorList>
            <consortium name="The Broad Institute Genomics Platform"/>
            <consortium name="The Broad Institute Genome Sequencing Center for Infectious Disease"/>
            <person name="Wu L."/>
            <person name="Ma J."/>
        </authorList>
    </citation>
    <scope>NUCLEOTIDE SEQUENCE [LARGE SCALE GENOMIC DNA]</scope>
    <source>
        <strain evidence="3">JCM 18324</strain>
    </source>
</reference>